<dbReference type="InterPro" id="IPR033248">
    <property type="entry name" value="Transketolase_C"/>
</dbReference>
<dbReference type="EMBL" id="CBLU010000005">
    <property type="protein sequence ID" value="CDG03773.1"/>
    <property type="molecule type" value="Genomic_DNA"/>
</dbReference>
<reference evidence="5 6" key="1">
    <citation type="journal article" date="2013" name="Appl. Environ. Microbiol.">
        <title>The Carbohydrate Metabolism Signature of Lactococcus lactis Strain A12 Reveals Its Sourdough Ecosystem Origin.</title>
        <authorList>
            <person name="Passerini D."/>
            <person name="Coddeville M."/>
            <person name="Le Bourgeois P."/>
            <person name="Loubiere P."/>
            <person name="Ritzenthaler P."/>
            <person name="Fontagne-Faucher C."/>
            <person name="Daveran-Mingot M.L."/>
            <person name="Cocaign-Bousquet M."/>
        </authorList>
    </citation>
    <scope>NUCLEOTIDE SEQUENCE [LARGE SCALE GENOMIC DNA]</scope>
    <source>
        <strain evidence="5 6">A12</strain>
    </source>
</reference>
<organism evidence="5 6">
    <name type="scientific">Lactococcus lactis subsp. lactis A12</name>
    <dbReference type="NCBI Taxonomy" id="1137134"/>
    <lineage>
        <taxon>Bacteria</taxon>
        <taxon>Bacillati</taxon>
        <taxon>Bacillota</taxon>
        <taxon>Bacilli</taxon>
        <taxon>Lactobacillales</taxon>
        <taxon>Streptococcaceae</taxon>
        <taxon>Lactococcus</taxon>
    </lineage>
</organism>
<evidence type="ECO:0000313" key="5">
    <source>
        <dbReference type="EMBL" id="CDG03773.1"/>
    </source>
</evidence>
<evidence type="ECO:0000256" key="3">
    <source>
        <dbReference type="ARBA" id="ARBA00023052"/>
    </source>
</evidence>
<dbReference type="InterPro" id="IPR005475">
    <property type="entry name" value="Transketolase-like_Pyr-bd"/>
</dbReference>
<dbReference type="Gene3D" id="3.40.50.920">
    <property type="match status" value="1"/>
</dbReference>
<dbReference type="InterPro" id="IPR029061">
    <property type="entry name" value="THDP-binding"/>
</dbReference>
<feature type="domain" description="Transketolase-like pyrimidine-binding" evidence="4">
    <location>
        <begin position="7"/>
        <end position="172"/>
    </location>
</feature>
<dbReference type="CDD" id="cd07033">
    <property type="entry name" value="TPP_PYR_DXS_TK_like"/>
    <property type="match status" value="1"/>
</dbReference>
<keyword evidence="3" id="KW-0786">Thiamine pyrophosphate</keyword>
<dbReference type="PANTHER" id="PTHR43825:SF1">
    <property type="entry name" value="TRANSKETOLASE-LIKE PYRIMIDINE-BINDING DOMAIN-CONTAINING PROTEIN"/>
    <property type="match status" value="1"/>
</dbReference>
<dbReference type="SUPFAM" id="SSF52518">
    <property type="entry name" value="Thiamin diphosphate-binding fold (THDP-binding)"/>
    <property type="match status" value="1"/>
</dbReference>
<sequence length="317" mass="34011">MPEKNKITNSQVVCDVLVKAGQENPDILVLTSDSRGSAKLTPFVKSLPEQIIEVGIAEQDLVSISAGLAHMGKHPFAASPACFLSMRSIEQVKVDVAYSHTNVKLIGISGGISYGALGMSHHSAQDFAVTRAIPNLQVLCPADRFETRKMFEALIKSDEPAYIRLGRSAVQDCYTDDNFNFEIGKAHTMIEGTDLTFIAIGDTVRQAMDASLLLKAKGISAEVLNVSSLNPFDDIAVRASAKKTGLVITVEEHSIHNGLGAAVAESLAAETGIIQKIIGLPDEYPIAGESPEVFKYYGLDSESLAKSGEKLIDKYGE</sequence>
<accession>S6EWL9</accession>
<evidence type="ECO:0000256" key="2">
    <source>
        <dbReference type="ARBA" id="ARBA00007131"/>
    </source>
</evidence>
<dbReference type="Proteomes" id="UP000015361">
    <property type="component" value="Unassembled WGS sequence"/>
</dbReference>
<evidence type="ECO:0000313" key="6">
    <source>
        <dbReference type="Proteomes" id="UP000015361"/>
    </source>
</evidence>
<dbReference type="SUPFAM" id="SSF52922">
    <property type="entry name" value="TK C-terminal domain-like"/>
    <property type="match status" value="1"/>
</dbReference>
<evidence type="ECO:0000256" key="1">
    <source>
        <dbReference type="ARBA" id="ARBA00001964"/>
    </source>
</evidence>
<comment type="caution">
    <text evidence="5">The sequence shown here is derived from an EMBL/GenBank/DDBJ whole genome shotgun (WGS) entry which is preliminary data.</text>
</comment>
<dbReference type="AlphaFoldDB" id="S6EWL9"/>
<dbReference type="Pfam" id="PF02780">
    <property type="entry name" value="Transketolase_C"/>
    <property type="match status" value="1"/>
</dbReference>
<name>S6EWL9_LACLL</name>
<dbReference type="Pfam" id="PF02779">
    <property type="entry name" value="Transket_pyr"/>
    <property type="match status" value="1"/>
</dbReference>
<protein>
    <recommendedName>
        <fullName evidence="4">Transketolase-like pyrimidine-binding domain-containing protein</fullName>
    </recommendedName>
</protein>
<comment type="cofactor">
    <cofactor evidence="1">
        <name>thiamine diphosphate</name>
        <dbReference type="ChEBI" id="CHEBI:58937"/>
    </cofactor>
</comment>
<comment type="similarity">
    <text evidence="2">Belongs to the transketolase family.</text>
</comment>
<evidence type="ECO:0000259" key="4">
    <source>
        <dbReference type="SMART" id="SM00861"/>
    </source>
</evidence>
<dbReference type="SMART" id="SM00861">
    <property type="entry name" value="Transket_pyr"/>
    <property type="match status" value="1"/>
</dbReference>
<gene>
    <name evidence="5" type="primary">LMOG_01428</name>
    <name evidence="5" type="ORF">O9U_11495</name>
</gene>
<dbReference type="Gene3D" id="3.40.50.970">
    <property type="match status" value="1"/>
</dbReference>
<dbReference type="InterPro" id="IPR009014">
    <property type="entry name" value="Transketo_C/PFOR_II"/>
</dbReference>
<dbReference type="PANTHER" id="PTHR43825">
    <property type="entry name" value="PYRUVATE DEHYDROGENASE E1 COMPONENT"/>
    <property type="match status" value="1"/>
</dbReference>
<dbReference type="RefSeq" id="WP_021721992.1">
    <property type="nucleotide sequence ID" value="NZ_CBLU010000005.1"/>
</dbReference>
<proteinExistence type="inferred from homology"/>
<dbReference type="FunFam" id="3.40.50.970:FF:000129">
    <property type="entry name" value="Transketolase"/>
    <property type="match status" value="1"/>
</dbReference>
<dbReference type="InterPro" id="IPR051157">
    <property type="entry name" value="PDH/Transketolase"/>
</dbReference>